<reference evidence="2 3" key="1">
    <citation type="submission" date="2017-03" db="EMBL/GenBank/DDBJ databases">
        <title>Genome sequencing of Shewanella japonica KCTC 22435.</title>
        <authorList>
            <person name="Kim K.M."/>
        </authorList>
    </citation>
    <scope>NUCLEOTIDE SEQUENCE [LARGE SCALE GENOMIC DNA]</scope>
    <source>
        <strain evidence="2 3">KCTC 22435</strain>
    </source>
</reference>
<keyword evidence="1" id="KW-1133">Transmembrane helix</keyword>
<keyword evidence="1" id="KW-0812">Transmembrane</keyword>
<name>A0ABN4YL29_9GAMM</name>
<evidence type="ECO:0000256" key="1">
    <source>
        <dbReference type="SAM" id="Phobius"/>
    </source>
</evidence>
<proteinExistence type="predicted"/>
<keyword evidence="1" id="KW-0472">Membrane</keyword>
<organism evidence="2 3">
    <name type="scientific">Shewanella japonica</name>
    <dbReference type="NCBI Taxonomy" id="93973"/>
    <lineage>
        <taxon>Bacteria</taxon>
        <taxon>Pseudomonadati</taxon>
        <taxon>Pseudomonadota</taxon>
        <taxon>Gammaproteobacteria</taxon>
        <taxon>Alteromonadales</taxon>
        <taxon>Shewanellaceae</taxon>
        <taxon>Shewanella</taxon>
    </lineage>
</organism>
<dbReference type="Proteomes" id="UP000191820">
    <property type="component" value="Chromosome"/>
</dbReference>
<evidence type="ECO:0000313" key="2">
    <source>
        <dbReference type="EMBL" id="ARD23287.1"/>
    </source>
</evidence>
<protein>
    <submittedName>
        <fullName evidence="2">Uncharacterized protein</fullName>
    </submittedName>
</protein>
<gene>
    <name evidence="2" type="ORF">SJ2017_3010</name>
</gene>
<dbReference type="EMBL" id="CP020472">
    <property type="protein sequence ID" value="ARD23287.1"/>
    <property type="molecule type" value="Genomic_DNA"/>
</dbReference>
<accession>A0ABN4YL29</accession>
<sequence length="78" mass="9249">MSILFKSNRPSLNTRRILYSPYKTLKRNKLILAISITYPKLKVFVGFKYCFYIYLIDFYCYFLLGDIFLGVDNLGLKC</sequence>
<feature type="transmembrane region" description="Helical" evidence="1">
    <location>
        <begin position="49"/>
        <end position="71"/>
    </location>
</feature>
<keyword evidence="3" id="KW-1185">Reference proteome</keyword>
<evidence type="ECO:0000313" key="3">
    <source>
        <dbReference type="Proteomes" id="UP000191820"/>
    </source>
</evidence>